<comment type="caution">
    <text evidence="1">The sequence shown here is derived from an EMBL/GenBank/DDBJ whole genome shotgun (WGS) entry which is preliminary data.</text>
</comment>
<dbReference type="Proteomes" id="UP001159405">
    <property type="component" value="Unassembled WGS sequence"/>
</dbReference>
<reference evidence="1 2" key="1">
    <citation type="submission" date="2022-05" db="EMBL/GenBank/DDBJ databases">
        <authorList>
            <consortium name="Genoscope - CEA"/>
            <person name="William W."/>
        </authorList>
    </citation>
    <scope>NUCLEOTIDE SEQUENCE [LARGE SCALE GENOMIC DNA]</scope>
</reference>
<dbReference type="InterPro" id="IPR028039">
    <property type="entry name" value="CCDC32"/>
</dbReference>
<accession>A0ABN8PD29</accession>
<proteinExistence type="predicted"/>
<name>A0ABN8PD29_9CNID</name>
<gene>
    <name evidence="1" type="ORF">PLOB_00041429</name>
</gene>
<dbReference type="PANTHER" id="PTHR31800">
    <property type="entry name" value="COILED-COIL DOMAIN-CONTAINING PROTEIN 32"/>
    <property type="match status" value="1"/>
</dbReference>
<dbReference type="EMBL" id="CALNXK010000065">
    <property type="protein sequence ID" value="CAH3140882.1"/>
    <property type="molecule type" value="Genomic_DNA"/>
</dbReference>
<evidence type="ECO:0000313" key="1">
    <source>
        <dbReference type="EMBL" id="CAH3140882.1"/>
    </source>
</evidence>
<keyword evidence="2" id="KW-1185">Reference proteome</keyword>
<protein>
    <submittedName>
        <fullName evidence="1">Uncharacterized protein</fullName>
    </submittedName>
</protein>
<organism evidence="1 2">
    <name type="scientific">Porites lobata</name>
    <dbReference type="NCBI Taxonomy" id="104759"/>
    <lineage>
        <taxon>Eukaryota</taxon>
        <taxon>Metazoa</taxon>
        <taxon>Cnidaria</taxon>
        <taxon>Anthozoa</taxon>
        <taxon>Hexacorallia</taxon>
        <taxon>Scleractinia</taxon>
        <taxon>Fungiina</taxon>
        <taxon>Poritidae</taxon>
        <taxon>Porites</taxon>
    </lineage>
</organism>
<dbReference type="Pfam" id="PF14989">
    <property type="entry name" value="CCDC32"/>
    <property type="match status" value="1"/>
</dbReference>
<dbReference type="PANTHER" id="PTHR31800:SF1">
    <property type="entry name" value="COILED-COIL DOMAIN-CONTAINING PROTEIN 32"/>
    <property type="match status" value="1"/>
</dbReference>
<evidence type="ECO:0000313" key="2">
    <source>
        <dbReference type="Proteomes" id="UP001159405"/>
    </source>
</evidence>
<sequence>MMDEVCETSDDKFRVKERTTFPCQTGWVTFDEPDKESRVIECPAEEKPSEENGRYLSLLEKELQRLQAKKRKPLSSKDMIKTLQEAKESHMKELMDNREPTGSFVIVESEMNGNSCCFPMYRALFPKQPLNNEELECLVEDDDEQKR</sequence>